<dbReference type="EMBL" id="KL142372">
    <property type="protein sequence ID" value="KDR80424.1"/>
    <property type="molecule type" value="Genomic_DNA"/>
</dbReference>
<evidence type="ECO:0000313" key="2">
    <source>
        <dbReference type="Proteomes" id="UP000027222"/>
    </source>
</evidence>
<reference evidence="2" key="1">
    <citation type="journal article" date="2014" name="Proc. Natl. Acad. Sci. U.S.A.">
        <title>Extensive sampling of basidiomycete genomes demonstrates inadequacy of the white-rot/brown-rot paradigm for wood decay fungi.</title>
        <authorList>
            <person name="Riley R."/>
            <person name="Salamov A.A."/>
            <person name="Brown D.W."/>
            <person name="Nagy L.G."/>
            <person name="Floudas D."/>
            <person name="Held B.W."/>
            <person name="Levasseur A."/>
            <person name="Lombard V."/>
            <person name="Morin E."/>
            <person name="Otillar R."/>
            <person name="Lindquist E.A."/>
            <person name="Sun H."/>
            <person name="LaButti K.M."/>
            <person name="Schmutz J."/>
            <person name="Jabbour D."/>
            <person name="Luo H."/>
            <person name="Baker S.E."/>
            <person name="Pisabarro A.G."/>
            <person name="Walton J.D."/>
            <person name="Blanchette R.A."/>
            <person name="Henrissat B."/>
            <person name="Martin F."/>
            <person name="Cullen D."/>
            <person name="Hibbett D.S."/>
            <person name="Grigoriev I.V."/>
        </authorList>
    </citation>
    <scope>NUCLEOTIDE SEQUENCE [LARGE SCALE GENOMIC DNA]</scope>
    <source>
        <strain evidence="2">CBS 339.88</strain>
    </source>
</reference>
<dbReference type="HOGENOM" id="CLU_2291919_0_0_1"/>
<dbReference type="AlphaFoldDB" id="A0A067TKI9"/>
<evidence type="ECO:0000313" key="1">
    <source>
        <dbReference type="EMBL" id="KDR80424.1"/>
    </source>
</evidence>
<proteinExistence type="predicted"/>
<sequence length="101" mass="11538">MRRQNFSCALPLVSCWSPLKSTFIQPPKLFCNYYACLLSFHPCCCSHWRRFRPHRAGQTGRLRFHRPVSLSNMPSEGSLGPYEGVGRSQQVPCHCRLLGQG</sequence>
<accession>A0A067TKI9</accession>
<organism evidence="1 2">
    <name type="scientific">Galerina marginata (strain CBS 339.88)</name>
    <dbReference type="NCBI Taxonomy" id="685588"/>
    <lineage>
        <taxon>Eukaryota</taxon>
        <taxon>Fungi</taxon>
        <taxon>Dikarya</taxon>
        <taxon>Basidiomycota</taxon>
        <taxon>Agaricomycotina</taxon>
        <taxon>Agaricomycetes</taxon>
        <taxon>Agaricomycetidae</taxon>
        <taxon>Agaricales</taxon>
        <taxon>Agaricineae</taxon>
        <taxon>Strophariaceae</taxon>
        <taxon>Galerina</taxon>
    </lineage>
</organism>
<keyword evidence="2" id="KW-1185">Reference proteome</keyword>
<dbReference type="Proteomes" id="UP000027222">
    <property type="component" value="Unassembled WGS sequence"/>
</dbReference>
<protein>
    <submittedName>
        <fullName evidence="1">Uncharacterized protein</fullName>
    </submittedName>
</protein>
<name>A0A067TKI9_GALM3</name>
<gene>
    <name evidence="1" type="ORF">GALMADRAFT_1198076</name>
</gene>